<name>A0A645DVY5_9ZZZZ</name>
<proteinExistence type="predicted"/>
<protein>
    <submittedName>
        <fullName evidence="1">Uncharacterized protein</fullName>
    </submittedName>
</protein>
<dbReference type="AlphaFoldDB" id="A0A645DVY5"/>
<dbReference type="EMBL" id="VSSQ01040290">
    <property type="protein sequence ID" value="MPM93496.1"/>
    <property type="molecule type" value="Genomic_DNA"/>
</dbReference>
<sequence>MVHPIPTPSNEHILIDAPGKGTFDCEQGIALILVPQAADMLHLFNF</sequence>
<accession>A0A645DVY5</accession>
<organism evidence="1">
    <name type="scientific">bioreactor metagenome</name>
    <dbReference type="NCBI Taxonomy" id="1076179"/>
    <lineage>
        <taxon>unclassified sequences</taxon>
        <taxon>metagenomes</taxon>
        <taxon>ecological metagenomes</taxon>
    </lineage>
</organism>
<comment type="caution">
    <text evidence="1">The sequence shown here is derived from an EMBL/GenBank/DDBJ whole genome shotgun (WGS) entry which is preliminary data.</text>
</comment>
<gene>
    <name evidence="1" type="ORF">SDC9_140634</name>
</gene>
<reference evidence="1" key="1">
    <citation type="submission" date="2019-08" db="EMBL/GenBank/DDBJ databases">
        <authorList>
            <person name="Kucharzyk K."/>
            <person name="Murdoch R.W."/>
            <person name="Higgins S."/>
            <person name="Loffler F."/>
        </authorList>
    </citation>
    <scope>NUCLEOTIDE SEQUENCE</scope>
</reference>
<evidence type="ECO:0000313" key="1">
    <source>
        <dbReference type="EMBL" id="MPM93496.1"/>
    </source>
</evidence>